<feature type="domain" description="C2H2-type" evidence="2">
    <location>
        <begin position="249"/>
        <end position="272"/>
    </location>
</feature>
<dbReference type="PROSITE" id="PS50157">
    <property type="entry name" value="ZINC_FINGER_C2H2_2"/>
    <property type="match status" value="1"/>
</dbReference>
<dbReference type="HOGENOM" id="CLU_421497_0_0_1"/>
<dbReference type="InterPro" id="IPR013087">
    <property type="entry name" value="Znf_C2H2_type"/>
</dbReference>
<reference evidence="3 4" key="1">
    <citation type="journal article" date="2012" name="Proc. Natl. Acad. Sci. U.S.A.">
        <title>Comparative genomics of Ceriporiopsis subvermispora and Phanerochaete chrysosporium provide insight into selective ligninolysis.</title>
        <authorList>
            <person name="Fernandez-Fueyo E."/>
            <person name="Ruiz-Duenas F.J."/>
            <person name="Ferreira P."/>
            <person name="Floudas D."/>
            <person name="Hibbett D.S."/>
            <person name="Canessa P."/>
            <person name="Larrondo L.F."/>
            <person name="James T.Y."/>
            <person name="Seelenfreund D."/>
            <person name="Lobos S."/>
            <person name="Polanco R."/>
            <person name="Tello M."/>
            <person name="Honda Y."/>
            <person name="Watanabe T."/>
            <person name="Watanabe T."/>
            <person name="Ryu J.S."/>
            <person name="Kubicek C.P."/>
            <person name="Schmoll M."/>
            <person name="Gaskell J."/>
            <person name="Hammel K.E."/>
            <person name="St John F.J."/>
            <person name="Vanden Wymelenberg A."/>
            <person name="Sabat G."/>
            <person name="Splinter BonDurant S."/>
            <person name="Syed K."/>
            <person name="Yadav J.S."/>
            <person name="Doddapaneni H."/>
            <person name="Subramanian V."/>
            <person name="Lavin J.L."/>
            <person name="Oguiza J.A."/>
            <person name="Perez G."/>
            <person name="Pisabarro A.G."/>
            <person name="Ramirez L."/>
            <person name="Santoyo F."/>
            <person name="Master E."/>
            <person name="Coutinho P.M."/>
            <person name="Henrissat B."/>
            <person name="Lombard V."/>
            <person name="Magnuson J.K."/>
            <person name="Kuees U."/>
            <person name="Hori C."/>
            <person name="Igarashi K."/>
            <person name="Samejima M."/>
            <person name="Held B.W."/>
            <person name="Barry K.W."/>
            <person name="LaButti K.M."/>
            <person name="Lapidus A."/>
            <person name="Lindquist E.A."/>
            <person name="Lucas S.M."/>
            <person name="Riley R."/>
            <person name="Salamov A.A."/>
            <person name="Hoffmeister D."/>
            <person name="Schwenk D."/>
            <person name="Hadar Y."/>
            <person name="Yarden O."/>
            <person name="de Vries R.P."/>
            <person name="Wiebenga A."/>
            <person name="Stenlid J."/>
            <person name="Eastwood D."/>
            <person name="Grigoriev I.V."/>
            <person name="Berka R.M."/>
            <person name="Blanchette R.A."/>
            <person name="Kersten P."/>
            <person name="Martinez A.T."/>
            <person name="Vicuna R."/>
            <person name="Cullen D."/>
        </authorList>
    </citation>
    <scope>NUCLEOTIDE SEQUENCE [LARGE SCALE GENOMIC DNA]</scope>
    <source>
        <strain evidence="3 4">B</strain>
    </source>
</reference>
<dbReference type="OrthoDB" id="2752606at2759"/>
<dbReference type="AlphaFoldDB" id="M2P6V8"/>
<dbReference type="GO" id="GO:0008270">
    <property type="term" value="F:zinc ion binding"/>
    <property type="evidence" value="ECO:0007669"/>
    <property type="project" value="UniProtKB-KW"/>
</dbReference>
<evidence type="ECO:0000313" key="4">
    <source>
        <dbReference type="Proteomes" id="UP000016930"/>
    </source>
</evidence>
<name>M2P6V8_CERS8</name>
<keyword evidence="1" id="KW-0862">Zinc</keyword>
<accession>M2P6V8</accession>
<evidence type="ECO:0000313" key="3">
    <source>
        <dbReference type="EMBL" id="EMD31059.1"/>
    </source>
</evidence>
<keyword evidence="1" id="KW-0479">Metal-binding</keyword>
<dbReference type="EMBL" id="KB445825">
    <property type="protein sequence ID" value="EMD31059.1"/>
    <property type="molecule type" value="Genomic_DNA"/>
</dbReference>
<dbReference type="STRING" id="914234.M2P6V8"/>
<evidence type="ECO:0000256" key="1">
    <source>
        <dbReference type="PROSITE-ProRule" id="PRU00042"/>
    </source>
</evidence>
<sequence length="650" mass="73238">MSSITKNQTVWVCRACKEIFDKKGARDHHAKKCGKTVDFQFENKTVTLAADDEQTFHCQCDWALCRKSYKTIRGFQNHIQPTAKWLDTPGQEPATITAAPAQAGPSSAVASSQGQPNETLDEVFTPMVSSPAAEPLEYIEAPLNSPQPVQQGSIAGHVEGLEYHPYLTQLGFAINIKHRFLCCIWCNMGFHPSNVYSHLLDSHKPMHTCYDATKFEAICQQLNIVTLPELKDDVTNLSPLSGLAILDGYKCTICNKASLTREYLEKHVRSSHREWLFPASLKVEACKVQRFNTRGTAERIAFCVDPSKDATSSAVANPQAEVDAFIAAMTPPPPPFTGDQNSRYISPWLLSTRWHTFTEGLQVPFLRSLIAMPKGDEFPVLAACVSEYYNAALDHIEVTDLLVLQRLNTNDPAKGGIENTPLRRHQQADTHTGYNKIIVRLVAMLLRHSDRYPFVLPSSVKDATQNFAQAMDSDDAAKCQDTLHQLLLSLWATYWIPSKENPLPSPTDQFCVLNSLQADGGHAQPKDVTGIFAKLKYSMRLTFLCEIKRQSAANPDIRDDLACNSLEMWFTEKTYSAFHHICTYQHMATAITKSTMSVPRIFWTDRHNWMTMLYQGDRIELVKLQQVFVAMEQEMLDLWENKLTWNSGVR</sequence>
<dbReference type="Pfam" id="PF12013">
    <property type="entry name" value="OrsD"/>
    <property type="match status" value="1"/>
</dbReference>
<evidence type="ECO:0000259" key="2">
    <source>
        <dbReference type="PROSITE" id="PS50157"/>
    </source>
</evidence>
<dbReference type="InterPro" id="IPR022698">
    <property type="entry name" value="OrsD"/>
</dbReference>
<gene>
    <name evidence="3" type="ORF">CERSUDRAFT_100778</name>
</gene>
<keyword evidence="4" id="KW-1185">Reference proteome</keyword>
<protein>
    <recommendedName>
        <fullName evidence="2">C2H2-type domain-containing protein</fullName>
    </recommendedName>
</protein>
<organism evidence="3 4">
    <name type="scientific">Ceriporiopsis subvermispora (strain B)</name>
    <name type="common">White-rot fungus</name>
    <name type="synonym">Gelatoporia subvermispora</name>
    <dbReference type="NCBI Taxonomy" id="914234"/>
    <lineage>
        <taxon>Eukaryota</taxon>
        <taxon>Fungi</taxon>
        <taxon>Dikarya</taxon>
        <taxon>Basidiomycota</taxon>
        <taxon>Agaricomycotina</taxon>
        <taxon>Agaricomycetes</taxon>
        <taxon>Polyporales</taxon>
        <taxon>Gelatoporiaceae</taxon>
        <taxon>Gelatoporia</taxon>
    </lineage>
</organism>
<dbReference type="SMART" id="SM00355">
    <property type="entry name" value="ZnF_C2H2"/>
    <property type="match status" value="3"/>
</dbReference>
<keyword evidence="1" id="KW-0863">Zinc-finger</keyword>
<dbReference type="Proteomes" id="UP000016930">
    <property type="component" value="Unassembled WGS sequence"/>
</dbReference>
<proteinExistence type="predicted"/>